<evidence type="ECO:0000313" key="13">
    <source>
        <dbReference type="EMBL" id="MBC3845676.1"/>
    </source>
</evidence>
<dbReference type="Gene3D" id="3.40.390.10">
    <property type="entry name" value="Collagenase (Catalytic Domain)"/>
    <property type="match status" value="1"/>
</dbReference>
<feature type="chain" id="PRO_5045832536" evidence="10">
    <location>
        <begin position="23"/>
        <end position="769"/>
    </location>
</feature>
<evidence type="ECO:0000256" key="8">
    <source>
        <dbReference type="ARBA" id="ARBA00023157"/>
    </source>
</evidence>
<dbReference type="EMBL" id="JACOME010000001">
    <property type="protein sequence ID" value="MBC3845676.1"/>
    <property type="molecule type" value="Genomic_DNA"/>
</dbReference>
<dbReference type="Proteomes" id="UP000607435">
    <property type="component" value="Unassembled WGS sequence"/>
</dbReference>
<evidence type="ECO:0000256" key="6">
    <source>
        <dbReference type="ARBA" id="ARBA00022833"/>
    </source>
</evidence>
<dbReference type="Pfam" id="PF18962">
    <property type="entry name" value="Por_Secre_tail"/>
    <property type="match status" value="1"/>
</dbReference>
<keyword evidence="2" id="KW-0645">Protease</keyword>
<dbReference type="InterPro" id="IPR026444">
    <property type="entry name" value="Secre_tail"/>
</dbReference>
<accession>A0ABR6XYW6</accession>
<protein>
    <submittedName>
        <fullName evidence="13">T9SS type A sorting domain-containing protein</fullName>
    </submittedName>
</protein>
<keyword evidence="5" id="KW-0378">Hydrolase</keyword>
<feature type="signal peptide" evidence="10">
    <location>
        <begin position="1"/>
        <end position="22"/>
    </location>
</feature>
<keyword evidence="7" id="KW-0482">Metalloprotease</keyword>
<keyword evidence="4 10" id="KW-0732">Signal</keyword>
<feature type="domain" description="Peptidase M43 pregnancy-associated plasma-A" evidence="11">
    <location>
        <begin position="165"/>
        <end position="306"/>
    </location>
</feature>
<dbReference type="InterPro" id="IPR008754">
    <property type="entry name" value="Peptidase_M43"/>
</dbReference>
<organism evidence="13 14">
    <name type="scientific">Winogradskyella echinorum</name>
    <dbReference type="NCBI Taxonomy" id="538189"/>
    <lineage>
        <taxon>Bacteria</taxon>
        <taxon>Pseudomonadati</taxon>
        <taxon>Bacteroidota</taxon>
        <taxon>Flavobacteriia</taxon>
        <taxon>Flavobacteriales</taxon>
        <taxon>Flavobacteriaceae</taxon>
        <taxon>Winogradskyella</taxon>
    </lineage>
</organism>
<dbReference type="PANTHER" id="PTHR47466:SF1">
    <property type="entry name" value="METALLOPROTEASE MEP1 (AFU_ORTHOLOGUE AFUA_1G07730)-RELATED"/>
    <property type="match status" value="1"/>
</dbReference>
<keyword evidence="6" id="KW-0862">Zinc</keyword>
<dbReference type="InterPro" id="IPR024079">
    <property type="entry name" value="MetalloPept_cat_dom_sf"/>
</dbReference>
<evidence type="ECO:0000256" key="5">
    <source>
        <dbReference type="ARBA" id="ARBA00022801"/>
    </source>
</evidence>
<comment type="similarity">
    <text evidence="1">Belongs to the peptidase M43B family.</text>
</comment>
<dbReference type="SUPFAM" id="SSF55486">
    <property type="entry name" value="Metalloproteases ('zincins'), catalytic domain"/>
    <property type="match status" value="1"/>
</dbReference>
<comment type="caution">
    <text evidence="13">The sequence shown here is derived from an EMBL/GenBank/DDBJ whole genome shotgun (WGS) entry which is preliminary data.</text>
</comment>
<evidence type="ECO:0000256" key="2">
    <source>
        <dbReference type="ARBA" id="ARBA00022670"/>
    </source>
</evidence>
<keyword evidence="3" id="KW-0479">Metal-binding</keyword>
<dbReference type="RefSeq" id="WP_186844779.1">
    <property type="nucleotide sequence ID" value="NZ_JACOME010000001.1"/>
</dbReference>
<evidence type="ECO:0000256" key="3">
    <source>
        <dbReference type="ARBA" id="ARBA00022723"/>
    </source>
</evidence>
<evidence type="ECO:0000256" key="9">
    <source>
        <dbReference type="SAM" id="MobiDB-lite"/>
    </source>
</evidence>
<keyword evidence="8" id="KW-1015">Disulfide bond</keyword>
<evidence type="ECO:0000256" key="7">
    <source>
        <dbReference type="ARBA" id="ARBA00023049"/>
    </source>
</evidence>
<evidence type="ECO:0000256" key="1">
    <source>
        <dbReference type="ARBA" id="ARBA00008721"/>
    </source>
</evidence>
<evidence type="ECO:0000256" key="10">
    <source>
        <dbReference type="SAM" id="SignalP"/>
    </source>
</evidence>
<reference evidence="13 14" key="1">
    <citation type="submission" date="2020-08" db="EMBL/GenBank/DDBJ databases">
        <title>Winogradskyella ouciana sp. nov., isolated from the hadal seawater of the Mariana Trench.</title>
        <authorList>
            <person name="He X."/>
        </authorList>
    </citation>
    <scope>NUCLEOTIDE SEQUENCE [LARGE SCALE GENOMIC DNA]</scope>
    <source>
        <strain evidence="13 14">KCTC 22026</strain>
    </source>
</reference>
<dbReference type="CDD" id="cd04275">
    <property type="entry name" value="ZnMc_pappalysin_like"/>
    <property type="match status" value="1"/>
</dbReference>
<feature type="region of interest" description="Disordered" evidence="9">
    <location>
        <begin position="134"/>
        <end position="163"/>
    </location>
</feature>
<evidence type="ECO:0000259" key="12">
    <source>
        <dbReference type="Pfam" id="PF18962"/>
    </source>
</evidence>
<sequence>MKNRITFALMSFLLLGFTIMHAQQRECSTMENLEYRKQIDPSLQKRMNDIEAFTQAKIQQMEGKSISGGIITIPVVVHVIYSNSNENISDAQILSQIQVLNDDFRRMNSDADNTWSQAADTQIQFCMATVDPNGNSTNGITRKSSSTTSWGTNDAMKKSSQGGVDPWDTSQYLNMWVCNIGGGILGYAQFPGGSAATDGVVMGPQYFGSKDGGSGFYLSAPFDLGRTTTHEVGHFLNLRHIWGDGNCNADDFVTDTPTSDAANYGCAVGHVSCSSVDMVQNYMDYSDDSCMNLFTQGQTNRMRAVLLPGGVRASLGASTKCEGGGTTPTCTDGIQNGDETGVDCGGSSCAPCQTGCSDNQVNVSITFDNYPEETAWTLTNSNNQTVASGSYSSANPDGSTISEDLCLPDDCYTFTITDAYGDGICCSYGNGSYSVTDASGSLASGGSFTSSEATNFCLGGSSAPTCTDGIQNGDETGVDCGGSSCAPCVTPPTCTDGIQNGDETGVDCGGSSCAPCSTGGNDVLLEGYFESGWDGWSDGGSDCARYSGSRSYEGNYSIRLRDNSGTGSAMTSPTLDLRSYNQVEVEFYFYAYSMENGEDFWLRYYNGSSWTTVATYARGTNFNNNTFYTATVTLDASQYNFASNSQFRFQCDASNNADYVYMDQITITGLGNGTRIETNTLQPLRTMNEDTPNSEEEFLMYPNPVKGGTLYIKTLSKENVSYRVISMLGQTVITGKTTKEINVAKLEPGMYFLEINDGEDIMTRKFIKQ</sequence>
<dbReference type="Pfam" id="PF05572">
    <property type="entry name" value="Peptidase_M43"/>
    <property type="match status" value="1"/>
</dbReference>
<keyword evidence="14" id="KW-1185">Reference proteome</keyword>
<dbReference type="Gene3D" id="2.60.120.260">
    <property type="entry name" value="Galactose-binding domain-like"/>
    <property type="match status" value="1"/>
</dbReference>
<evidence type="ECO:0000313" key="14">
    <source>
        <dbReference type="Proteomes" id="UP000607435"/>
    </source>
</evidence>
<evidence type="ECO:0000256" key="4">
    <source>
        <dbReference type="ARBA" id="ARBA00022729"/>
    </source>
</evidence>
<feature type="domain" description="Secretion system C-terminal sorting" evidence="12">
    <location>
        <begin position="700"/>
        <end position="767"/>
    </location>
</feature>
<proteinExistence type="inferred from homology"/>
<dbReference type="NCBIfam" id="TIGR04183">
    <property type="entry name" value="Por_Secre_tail"/>
    <property type="match status" value="1"/>
</dbReference>
<name>A0ABR6XYW6_9FLAO</name>
<gene>
    <name evidence="13" type="ORF">H6H04_04755</name>
</gene>
<evidence type="ECO:0000259" key="11">
    <source>
        <dbReference type="Pfam" id="PF05572"/>
    </source>
</evidence>
<dbReference type="PANTHER" id="PTHR47466">
    <property type="match status" value="1"/>
</dbReference>